<proteinExistence type="predicted"/>
<dbReference type="AlphaFoldDB" id="A0A4U0U5C1"/>
<evidence type="ECO:0000313" key="3">
    <source>
        <dbReference type="Proteomes" id="UP000308549"/>
    </source>
</evidence>
<comment type="caution">
    <text evidence="2">The sequence shown here is derived from an EMBL/GenBank/DDBJ whole genome shotgun (WGS) entry which is preliminary data.</text>
</comment>
<feature type="signal peptide" evidence="1">
    <location>
        <begin position="1"/>
        <end position="19"/>
    </location>
</feature>
<evidence type="ECO:0000256" key="1">
    <source>
        <dbReference type="SAM" id="SignalP"/>
    </source>
</evidence>
<evidence type="ECO:0000313" key="2">
    <source>
        <dbReference type="EMBL" id="TKA30340.1"/>
    </source>
</evidence>
<name>A0A4U0U5C1_9PEZI</name>
<protein>
    <recommendedName>
        <fullName evidence="4">IgE-binding protein</fullName>
    </recommendedName>
</protein>
<feature type="chain" id="PRO_5020780038" description="IgE-binding protein" evidence="1">
    <location>
        <begin position="20"/>
        <end position="180"/>
    </location>
</feature>
<gene>
    <name evidence="2" type="ORF">B0A50_02567</name>
</gene>
<dbReference type="Proteomes" id="UP000308549">
    <property type="component" value="Unassembled WGS sequence"/>
</dbReference>
<reference evidence="2 3" key="1">
    <citation type="submission" date="2017-03" db="EMBL/GenBank/DDBJ databases">
        <title>Genomes of endolithic fungi from Antarctica.</title>
        <authorList>
            <person name="Coleine C."/>
            <person name="Masonjones S."/>
            <person name="Stajich J.E."/>
        </authorList>
    </citation>
    <scope>NUCLEOTIDE SEQUENCE [LARGE SCALE GENOMIC DNA]</scope>
    <source>
        <strain evidence="2 3">CCFEE 6315</strain>
    </source>
</reference>
<organism evidence="2 3">
    <name type="scientific">Salinomyces thailandicus</name>
    <dbReference type="NCBI Taxonomy" id="706561"/>
    <lineage>
        <taxon>Eukaryota</taxon>
        <taxon>Fungi</taxon>
        <taxon>Dikarya</taxon>
        <taxon>Ascomycota</taxon>
        <taxon>Pezizomycotina</taxon>
        <taxon>Dothideomycetes</taxon>
        <taxon>Dothideomycetidae</taxon>
        <taxon>Mycosphaerellales</taxon>
        <taxon>Teratosphaeriaceae</taxon>
        <taxon>Salinomyces</taxon>
    </lineage>
</organism>
<dbReference type="InterPro" id="IPR052820">
    <property type="entry name" value="PhiA_domain"/>
</dbReference>
<dbReference type="PANTHER" id="PTHR42047:SF1">
    <property type="entry name" value="PROTEIN, PUTATIVE (AFU_ORTHOLOGUE AFUA_6G03560)-RELATED"/>
    <property type="match status" value="1"/>
</dbReference>
<keyword evidence="3" id="KW-1185">Reference proteome</keyword>
<accession>A0A4U0U5C1</accession>
<evidence type="ECO:0008006" key="4">
    <source>
        <dbReference type="Google" id="ProtNLM"/>
    </source>
</evidence>
<dbReference type="PANTHER" id="PTHR42047">
    <property type="entry name" value="PROTEIN, PUTATIVE (AFU_ORTHOLOGUE AFUA_6G03560)-RELATED"/>
    <property type="match status" value="1"/>
</dbReference>
<dbReference type="EMBL" id="NAJL01000011">
    <property type="protein sequence ID" value="TKA30340.1"/>
    <property type="molecule type" value="Genomic_DNA"/>
</dbReference>
<keyword evidence="1" id="KW-0732">Signal</keyword>
<dbReference type="OrthoDB" id="4093325at2759"/>
<sequence>MKLTATLAAAAGMVATAQAQYFSVVAARSASPIHLLPLEARGERIYIGGTSAHYCPPVAAPSCPNTTETNFAGGNGELFMGTEVPGGQMVYIDATCGALTYTTPHSAFEPNGSISTGWTLDQLSQYGTLAYQDGLLACNQTVGGDYQVYAVVNGTTPPGDCLGFDALTSNQTKPAAWEYT</sequence>